<dbReference type="PANTHER" id="PTHR21687">
    <property type="entry name" value="PLASMALEMMA VESICLE-ASSOCIATED PROTEIN"/>
    <property type="match status" value="1"/>
</dbReference>
<sequence>MYSSNYSRAKFGLEAREPLHKHKGKSCGYYMRIVFFFSSLIQSLIIVSLVLFLIYGQPEKSAEEKRVEDLEVNFNRLSENNIQLRKEKDELGVQLGARTGEKAALETELAKLKTDTNKTEFILKDKLATCERTSASTITSIMSRRITPLFQPPPVTNSGEMKTLQTLNAQQKAMINLIVANFTQTGQYLSLERDNALKDRDIHHQDAIALRRENTMLKEQLTTYTRKCKEDFAHSLDGIKTVTSDFLTKINNLFPHQLTFHLTCDSQQEQMEKIRNKCTNLSRDVENKFQLYLDNVGNKVAEIQAFSSRLEVQNSHSTSELQQCERTRKEAAAESANQLQLKQKSHDNQVEKLLIEQNRLRDQKKLQEDTLALRDKELQNLQRTISAQPNTKVKQKQRTRHFALYKHMSGKGEGSCEAML</sequence>
<evidence type="ECO:0000256" key="2">
    <source>
        <dbReference type="SAM" id="Phobius"/>
    </source>
</evidence>
<gene>
    <name evidence="3" type="ORF">F7725_027876</name>
</gene>
<proteinExistence type="predicted"/>
<evidence type="ECO:0000313" key="3">
    <source>
        <dbReference type="EMBL" id="KAF3835318.1"/>
    </source>
</evidence>
<evidence type="ECO:0008006" key="5">
    <source>
        <dbReference type="Google" id="ProtNLM"/>
    </source>
</evidence>
<dbReference type="InterPro" id="IPR009538">
    <property type="entry name" value="PV-1"/>
</dbReference>
<dbReference type="PANTHER" id="PTHR21687:SF6">
    <property type="entry name" value="PLASMALEMMA VESICLE-ASSOCIATED PROTEIN"/>
    <property type="match status" value="1"/>
</dbReference>
<dbReference type="AlphaFoldDB" id="A0A7J5XGI0"/>
<feature type="transmembrane region" description="Helical" evidence="2">
    <location>
        <begin position="29"/>
        <end position="55"/>
    </location>
</feature>
<feature type="coiled-coil region" evidence="1">
    <location>
        <begin position="60"/>
        <end position="94"/>
    </location>
</feature>
<organism evidence="3 4">
    <name type="scientific">Dissostichus mawsoni</name>
    <name type="common">Antarctic cod</name>
    <dbReference type="NCBI Taxonomy" id="36200"/>
    <lineage>
        <taxon>Eukaryota</taxon>
        <taxon>Metazoa</taxon>
        <taxon>Chordata</taxon>
        <taxon>Craniata</taxon>
        <taxon>Vertebrata</taxon>
        <taxon>Euteleostomi</taxon>
        <taxon>Actinopterygii</taxon>
        <taxon>Neopterygii</taxon>
        <taxon>Teleostei</taxon>
        <taxon>Neoteleostei</taxon>
        <taxon>Acanthomorphata</taxon>
        <taxon>Eupercaria</taxon>
        <taxon>Perciformes</taxon>
        <taxon>Notothenioidei</taxon>
        <taxon>Nototheniidae</taxon>
        <taxon>Dissostichus</taxon>
    </lineage>
</organism>
<dbReference type="GO" id="GO:0043114">
    <property type="term" value="P:regulation of vascular permeability"/>
    <property type="evidence" value="ECO:0007669"/>
    <property type="project" value="TreeGrafter"/>
</dbReference>
<keyword evidence="2" id="KW-0812">Transmembrane</keyword>
<dbReference type="Proteomes" id="UP000518266">
    <property type="component" value="Unassembled WGS sequence"/>
</dbReference>
<dbReference type="OrthoDB" id="9944409at2759"/>
<reference evidence="3 4" key="1">
    <citation type="submission" date="2020-03" db="EMBL/GenBank/DDBJ databases">
        <title>Dissostichus mawsoni Genome sequencing and assembly.</title>
        <authorList>
            <person name="Park H."/>
        </authorList>
    </citation>
    <scope>NUCLEOTIDE SEQUENCE [LARGE SCALE GENOMIC DNA]</scope>
    <source>
        <strain evidence="3">DM0001</strain>
        <tissue evidence="3">Muscle</tissue>
    </source>
</reference>
<protein>
    <recommendedName>
        <fullName evidence="5">Plasmalemma vesicle associated protein b</fullName>
    </recommendedName>
</protein>
<keyword evidence="2" id="KW-1133">Transmembrane helix</keyword>
<feature type="coiled-coil region" evidence="1">
    <location>
        <begin position="336"/>
        <end position="370"/>
    </location>
</feature>
<comment type="caution">
    <text evidence="3">The sequence shown here is derived from an EMBL/GenBank/DDBJ whole genome shotgun (WGS) entry which is preliminary data.</text>
</comment>
<accession>A0A7J5XGI0</accession>
<dbReference type="EMBL" id="JAAKFY010000025">
    <property type="protein sequence ID" value="KAF3835318.1"/>
    <property type="molecule type" value="Genomic_DNA"/>
</dbReference>
<keyword evidence="2" id="KW-0472">Membrane</keyword>
<keyword evidence="4" id="KW-1185">Reference proteome</keyword>
<evidence type="ECO:0000313" key="4">
    <source>
        <dbReference type="Proteomes" id="UP000518266"/>
    </source>
</evidence>
<evidence type="ECO:0000256" key="1">
    <source>
        <dbReference type="SAM" id="Coils"/>
    </source>
</evidence>
<dbReference type="Pfam" id="PF06637">
    <property type="entry name" value="PV-1"/>
    <property type="match status" value="1"/>
</dbReference>
<dbReference type="GO" id="GO:0002693">
    <property type="term" value="P:positive regulation of cellular extravasation"/>
    <property type="evidence" value="ECO:0007669"/>
    <property type="project" value="TreeGrafter"/>
</dbReference>
<name>A0A7J5XGI0_DISMA</name>
<keyword evidence="1" id="KW-0175">Coiled coil</keyword>